<reference evidence="2" key="2">
    <citation type="submission" date="2021-04" db="EMBL/GenBank/DDBJ databases">
        <authorList>
            <person name="Gilroy R."/>
        </authorList>
    </citation>
    <scope>NUCLEOTIDE SEQUENCE</scope>
    <source>
        <strain evidence="2">CHK187-5294</strain>
    </source>
</reference>
<feature type="transmembrane region" description="Helical" evidence="1">
    <location>
        <begin position="40"/>
        <end position="64"/>
    </location>
</feature>
<evidence type="ECO:0000256" key="1">
    <source>
        <dbReference type="SAM" id="Phobius"/>
    </source>
</evidence>
<evidence type="ECO:0000313" key="3">
    <source>
        <dbReference type="Proteomes" id="UP000824132"/>
    </source>
</evidence>
<keyword evidence="1" id="KW-0472">Membrane</keyword>
<dbReference type="Proteomes" id="UP000824132">
    <property type="component" value="Unassembled WGS sequence"/>
</dbReference>
<dbReference type="AlphaFoldDB" id="A0A9D2CY60"/>
<keyword evidence="1" id="KW-0812">Transmembrane</keyword>
<sequence>MKKYYRNYRRRGNTVFFAVMGAIFAGLGVLALFFMEPAAVWSAVCFVAAAALLTVPMFVVHATYAVEGGRLHVRVLFPKKIPVAGIGAIVISAYDSYRRWKGFQPETFKAGSGAEYNVPSVSFLRECDENELDLCDTRTYTRITYKRQLLFDAALDFDFLRAFADAGYAGKVYVSESIYGQYAPAFDEIFGKNDPRVIVYGRIPKELEKFRKNA</sequence>
<name>A0A9D2CY60_9FIRM</name>
<dbReference type="EMBL" id="DXCL01000009">
    <property type="protein sequence ID" value="HIZ02963.1"/>
    <property type="molecule type" value="Genomic_DNA"/>
</dbReference>
<organism evidence="2 3">
    <name type="scientific">Candidatus Borkfalkia avistercoris</name>
    <dbReference type="NCBI Taxonomy" id="2838504"/>
    <lineage>
        <taxon>Bacteria</taxon>
        <taxon>Bacillati</taxon>
        <taxon>Bacillota</taxon>
        <taxon>Clostridia</taxon>
        <taxon>Christensenellales</taxon>
        <taxon>Christensenellaceae</taxon>
        <taxon>Candidatus Borkfalkia</taxon>
    </lineage>
</organism>
<protein>
    <submittedName>
        <fullName evidence="2">Uncharacterized protein</fullName>
    </submittedName>
</protein>
<comment type="caution">
    <text evidence="2">The sequence shown here is derived from an EMBL/GenBank/DDBJ whole genome shotgun (WGS) entry which is preliminary data.</text>
</comment>
<evidence type="ECO:0000313" key="2">
    <source>
        <dbReference type="EMBL" id="HIZ02963.1"/>
    </source>
</evidence>
<gene>
    <name evidence="2" type="ORF">H9727_01605</name>
</gene>
<keyword evidence="1" id="KW-1133">Transmembrane helix</keyword>
<accession>A0A9D2CY60</accession>
<feature type="transmembrane region" description="Helical" evidence="1">
    <location>
        <begin position="12"/>
        <end position="34"/>
    </location>
</feature>
<reference evidence="2" key="1">
    <citation type="journal article" date="2021" name="PeerJ">
        <title>Extensive microbial diversity within the chicken gut microbiome revealed by metagenomics and culture.</title>
        <authorList>
            <person name="Gilroy R."/>
            <person name="Ravi A."/>
            <person name="Getino M."/>
            <person name="Pursley I."/>
            <person name="Horton D.L."/>
            <person name="Alikhan N.F."/>
            <person name="Baker D."/>
            <person name="Gharbi K."/>
            <person name="Hall N."/>
            <person name="Watson M."/>
            <person name="Adriaenssens E.M."/>
            <person name="Foster-Nyarko E."/>
            <person name="Jarju S."/>
            <person name="Secka A."/>
            <person name="Antonio M."/>
            <person name="Oren A."/>
            <person name="Chaudhuri R.R."/>
            <person name="La Ragione R."/>
            <person name="Hildebrand F."/>
            <person name="Pallen M.J."/>
        </authorList>
    </citation>
    <scope>NUCLEOTIDE SEQUENCE</scope>
    <source>
        <strain evidence="2">CHK187-5294</strain>
    </source>
</reference>
<proteinExistence type="predicted"/>